<accession>A0A0Z8DYL9</accession>
<dbReference type="RefSeq" id="WP_228477922.1">
    <property type="nucleotide sequence ID" value="NZ_CEDN01000105.1"/>
</dbReference>
<evidence type="ECO:0000313" key="2">
    <source>
        <dbReference type="Proteomes" id="UP000074825"/>
    </source>
</evidence>
<name>A0A0Z8DYL9_STRSU</name>
<dbReference type="EMBL" id="FIIF01000001">
    <property type="protein sequence ID" value="CYV44160.1"/>
    <property type="molecule type" value="Genomic_DNA"/>
</dbReference>
<protein>
    <submittedName>
        <fullName evidence="1">Uncharacterized protein</fullName>
    </submittedName>
</protein>
<proteinExistence type="predicted"/>
<reference evidence="1 2" key="1">
    <citation type="submission" date="2016-02" db="EMBL/GenBank/DDBJ databases">
        <authorList>
            <consortium name="Pathogen Informatics"/>
        </authorList>
    </citation>
    <scope>NUCLEOTIDE SEQUENCE [LARGE SCALE GENOMIC DNA]</scope>
    <source>
        <strain evidence="1 2">LSS82</strain>
    </source>
</reference>
<gene>
    <name evidence="1" type="ORF">ERS132444_00235</name>
</gene>
<dbReference type="AlphaFoldDB" id="A0A0Z8DYL9"/>
<organism evidence="1 2">
    <name type="scientific">Streptococcus suis</name>
    <dbReference type="NCBI Taxonomy" id="1307"/>
    <lineage>
        <taxon>Bacteria</taxon>
        <taxon>Bacillati</taxon>
        <taxon>Bacillota</taxon>
        <taxon>Bacilli</taxon>
        <taxon>Lactobacillales</taxon>
        <taxon>Streptococcaceae</taxon>
        <taxon>Streptococcus</taxon>
    </lineage>
</organism>
<dbReference type="Proteomes" id="UP000074825">
    <property type="component" value="Unassembled WGS sequence"/>
</dbReference>
<sequence length="122" mass="14415">MGNIIRADGVRNKMIQQNTETLEDNLRFNKLSKLIQTKLSQYFETYPSAVQCQLVCFDRDETRRKVLSYDIYSDFDKLFWVESIAKPISSYSYGHQIDKKDIDKLDREFILDTFLGIDEERG</sequence>
<evidence type="ECO:0000313" key="1">
    <source>
        <dbReference type="EMBL" id="CYV44160.1"/>
    </source>
</evidence>